<dbReference type="EMBL" id="LWMT01000274">
    <property type="protein sequence ID" value="KZX10463.1"/>
    <property type="molecule type" value="Genomic_DNA"/>
</dbReference>
<evidence type="ECO:0000313" key="2">
    <source>
        <dbReference type="EMBL" id="KZX10463.1"/>
    </source>
</evidence>
<keyword evidence="1" id="KW-0472">Membrane</keyword>
<accession>A0A165ZA75</accession>
<evidence type="ECO:0000256" key="1">
    <source>
        <dbReference type="SAM" id="Phobius"/>
    </source>
</evidence>
<dbReference type="STRING" id="55758.MBFIL_17620"/>
<feature type="transmembrane region" description="Helical" evidence="1">
    <location>
        <begin position="99"/>
        <end position="124"/>
    </location>
</feature>
<dbReference type="AlphaFoldDB" id="A0A165ZA75"/>
<reference evidence="2 3" key="1">
    <citation type="submission" date="2016-04" db="EMBL/GenBank/DDBJ databases">
        <title>Genome sequence of Methanobrevibacter filiformis DSM 11501.</title>
        <authorList>
            <person name="Poehlein A."/>
            <person name="Seedorf H."/>
            <person name="Daniel R."/>
        </authorList>
    </citation>
    <scope>NUCLEOTIDE SEQUENCE [LARGE SCALE GENOMIC DNA]</scope>
    <source>
        <strain evidence="2 3">DSM 11501</strain>
    </source>
</reference>
<protein>
    <submittedName>
        <fullName evidence="2">Uncharacterized protein</fullName>
    </submittedName>
</protein>
<dbReference type="Proteomes" id="UP000077066">
    <property type="component" value="Unassembled WGS sequence"/>
</dbReference>
<comment type="caution">
    <text evidence="2">The sequence shown here is derived from an EMBL/GenBank/DDBJ whole genome shotgun (WGS) entry which is preliminary data.</text>
</comment>
<proteinExistence type="predicted"/>
<name>A0A165ZA75_9EURY</name>
<evidence type="ECO:0000313" key="3">
    <source>
        <dbReference type="Proteomes" id="UP000077066"/>
    </source>
</evidence>
<dbReference type="RefSeq" id="WP_066973738.1">
    <property type="nucleotide sequence ID" value="NZ_LWMT01000274.1"/>
</dbReference>
<keyword evidence="3" id="KW-1185">Reference proteome</keyword>
<dbReference type="PATRIC" id="fig|55758.3.peg.1977"/>
<keyword evidence="1" id="KW-1133">Transmembrane helix</keyword>
<sequence length="267" mass="31470">MDDKDISFRDAFRIFWDVDEEREKNKKTAQKILKKFPNVVGLDKVLYETQMLFDSPSYKECFKIYESIIMSYHYDDEKDLENKEIISNMAILSNNRLKYFINLFGKAIFLTTAFGLVGTLAVILNVKLSRKPLYNNVLIFYNWFMVKLDDFDNLDNVELPDEEFYKKLRKIKWEKSSKKMFDQIRFLYADVNMVVVGEKVSKTNWEVNSALVSAVIFLCGCSAVLNERDRINDTDVINAYNTFYKILNVDSEDLKKIYYHVVPNDSI</sequence>
<organism evidence="2 3">
    <name type="scientific">Methanobrevibacter filiformis</name>
    <dbReference type="NCBI Taxonomy" id="55758"/>
    <lineage>
        <taxon>Archaea</taxon>
        <taxon>Methanobacteriati</taxon>
        <taxon>Methanobacteriota</taxon>
        <taxon>Methanomada group</taxon>
        <taxon>Methanobacteria</taxon>
        <taxon>Methanobacteriales</taxon>
        <taxon>Methanobacteriaceae</taxon>
        <taxon>Methanobrevibacter</taxon>
    </lineage>
</organism>
<gene>
    <name evidence="2" type="ORF">MBFIL_17620</name>
</gene>
<keyword evidence="1" id="KW-0812">Transmembrane</keyword>
<dbReference type="OrthoDB" id="79596at2157"/>